<accession>A0A8J3T7X8</accession>
<keyword evidence="1" id="KW-0175">Coiled coil</keyword>
<dbReference type="RefSeq" id="WP_168112463.1">
    <property type="nucleotide sequence ID" value="NZ_BOON01000006.1"/>
</dbReference>
<comment type="caution">
    <text evidence="3">The sequence shown here is derived from an EMBL/GenBank/DDBJ whole genome shotgun (WGS) entry which is preliminary data.</text>
</comment>
<protein>
    <submittedName>
        <fullName evidence="3">Uncharacterized protein</fullName>
    </submittedName>
</protein>
<feature type="coiled-coil region" evidence="1">
    <location>
        <begin position="111"/>
        <end position="138"/>
    </location>
</feature>
<evidence type="ECO:0000313" key="4">
    <source>
        <dbReference type="Proteomes" id="UP000599074"/>
    </source>
</evidence>
<evidence type="ECO:0000256" key="1">
    <source>
        <dbReference type="SAM" id="Coils"/>
    </source>
</evidence>
<proteinExistence type="predicted"/>
<evidence type="ECO:0000313" key="3">
    <source>
        <dbReference type="EMBL" id="GII21368.1"/>
    </source>
</evidence>
<gene>
    <name evidence="3" type="ORF">Pme01_09650</name>
</gene>
<feature type="region of interest" description="Disordered" evidence="2">
    <location>
        <begin position="143"/>
        <end position="169"/>
    </location>
</feature>
<dbReference type="Proteomes" id="UP000599074">
    <property type="component" value="Unassembled WGS sequence"/>
</dbReference>
<reference evidence="3" key="1">
    <citation type="submission" date="2021-01" db="EMBL/GenBank/DDBJ databases">
        <title>Whole genome shotgun sequence of Planosporangium mesophilum NBRC 109066.</title>
        <authorList>
            <person name="Komaki H."/>
            <person name="Tamura T."/>
        </authorList>
    </citation>
    <scope>NUCLEOTIDE SEQUENCE</scope>
    <source>
        <strain evidence="3">NBRC 109066</strain>
    </source>
</reference>
<organism evidence="3 4">
    <name type="scientific">Planosporangium mesophilum</name>
    <dbReference type="NCBI Taxonomy" id="689768"/>
    <lineage>
        <taxon>Bacteria</taxon>
        <taxon>Bacillati</taxon>
        <taxon>Actinomycetota</taxon>
        <taxon>Actinomycetes</taxon>
        <taxon>Micromonosporales</taxon>
        <taxon>Micromonosporaceae</taxon>
        <taxon>Planosporangium</taxon>
    </lineage>
</organism>
<feature type="compositionally biased region" description="Basic residues" evidence="2">
    <location>
        <begin position="159"/>
        <end position="169"/>
    </location>
</feature>
<evidence type="ECO:0000256" key="2">
    <source>
        <dbReference type="SAM" id="MobiDB-lite"/>
    </source>
</evidence>
<name>A0A8J3T7X8_9ACTN</name>
<dbReference type="EMBL" id="BOON01000006">
    <property type="protein sequence ID" value="GII21368.1"/>
    <property type="molecule type" value="Genomic_DNA"/>
</dbReference>
<keyword evidence="4" id="KW-1185">Reference proteome</keyword>
<sequence length="169" mass="18125">MNPKTESKKIPNPLYAAAGAGELAYEQLRKLPERVEQLRGRVSELRPAVTDAVTDRVSERSLRADLDKLRDSALRNAQLVAAGAQVAQKQAAAVYSELVARGERIVAGARTEQAKAQLATAKAEIKDAEKTEAKAEADALIAQHVDDPQAPLPSVPAKPTKRTRAAANK</sequence>
<dbReference type="AlphaFoldDB" id="A0A8J3T7X8"/>